<dbReference type="PANTHER" id="PTHR24198:SF165">
    <property type="entry name" value="ANKYRIN REPEAT-CONTAINING PROTEIN-RELATED"/>
    <property type="match status" value="1"/>
</dbReference>
<dbReference type="InterPro" id="IPR002110">
    <property type="entry name" value="Ankyrin_rpt"/>
</dbReference>
<evidence type="ECO:0000256" key="2">
    <source>
        <dbReference type="ARBA" id="ARBA00023043"/>
    </source>
</evidence>
<dbReference type="SMART" id="SM00248">
    <property type="entry name" value="ANK"/>
    <property type="match status" value="8"/>
</dbReference>
<feature type="compositionally biased region" description="Basic and acidic residues" evidence="3">
    <location>
        <begin position="478"/>
        <end position="490"/>
    </location>
</feature>
<protein>
    <submittedName>
        <fullName evidence="4">Ankyrin</fullName>
    </submittedName>
</protein>
<dbReference type="EMBL" id="MCGO01000035">
    <property type="protein sequence ID" value="ORY40471.1"/>
    <property type="molecule type" value="Genomic_DNA"/>
</dbReference>
<accession>A0A1Y2C0D6</accession>
<keyword evidence="2" id="KW-0040">ANK repeat</keyword>
<dbReference type="SUPFAM" id="SSF48403">
    <property type="entry name" value="Ankyrin repeat"/>
    <property type="match status" value="1"/>
</dbReference>
<dbReference type="OrthoDB" id="20872at2759"/>
<proteinExistence type="predicted"/>
<dbReference type="Pfam" id="PF12796">
    <property type="entry name" value="Ank_2"/>
    <property type="match status" value="3"/>
</dbReference>
<evidence type="ECO:0000313" key="5">
    <source>
        <dbReference type="Proteomes" id="UP000193642"/>
    </source>
</evidence>
<organism evidence="4 5">
    <name type="scientific">Rhizoclosmatium globosum</name>
    <dbReference type="NCBI Taxonomy" id="329046"/>
    <lineage>
        <taxon>Eukaryota</taxon>
        <taxon>Fungi</taxon>
        <taxon>Fungi incertae sedis</taxon>
        <taxon>Chytridiomycota</taxon>
        <taxon>Chytridiomycota incertae sedis</taxon>
        <taxon>Chytridiomycetes</taxon>
        <taxon>Chytridiales</taxon>
        <taxon>Chytriomycetaceae</taxon>
        <taxon>Rhizoclosmatium</taxon>
    </lineage>
</organism>
<reference evidence="4 5" key="1">
    <citation type="submission" date="2016-07" db="EMBL/GenBank/DDBJ databases">
        <title>Pervasive Adenine N6-methylation of Active Genes in Fungi.</title>
        <authorList>
            <consortium name="DOE Joint Genome Institute"/>
            <person name="Mondo S.J."/>
            <person name="Dannebaum R.O."/>
            <person name="Kuo R.C."/>
            <person name="Labutti K."/>
            <person name="Haridas S."/>
            <person name="Kuo A."/>
            <person name="Salamov A."/>
            <person name="Ahrendt S.R."/>
            <person name="Lipzen A."/>
            <person name="Sullivan W."/>
            <person name="Andreopoulos W.B."/>
            <person name="Clum A."/>
            <person name="Lindquist E."/>
            <person name="Daum C."/>
            <person name="Ramamoorthy G.K."/>
            <person name="Gryganskyi A."/>
            <person name="Culley D."/>
            <person name="Magnuson J.K."/>
            <person name="James T.Y."/>
            <person name="O'Malley M.A."/>
            <person name="Stajich J.E."/>
            <person name="Spatafora J.W."/>
            <person name="Visel A."/>
            <person name="Grigoriev I.V."/>
        </authorList>
    </citation>
    <scope>NUCLEOTIDE SEQUENCE [LARGE SCALE GENOMIC DNA]</scope>
    <source>
        <strain evidence="4 5">JEL800</strain>
    </source>
</reference>
<dbReference type="InterPro" id="IPR036770">
    <property type="entry name" value="Ankyrin_rpt-contain_sf"/>
</dbReference>
<dbReference type="AlphaFoldDB" id="A0A1Y2C0D6"/>
<evidence type="ECO:0000313" key="4">
    <source>
        <dbReference type="EMBL" id="ORY40471.1"/>
    </source>
</evidence>
<evidence type="ECO:0000256" key="1">
    <source>
        <dbReference type="ARBA" id="ARBA00022737"/>
    </source>
</evidence>
<dbReference type="PANTHER" id="PTHR24198">
    <property type="entry name" value="ANKYRIN REPEAT AND PROTEIN KINASE DOMAIN-CONTAINING PROTEIN"/>
    <property type="match status" value="1"/>
</dbReference>
<dbReference type="STRING" id="329046.A0A1Y2C0D6"/>
<comment type="caution">
    <text evidence="4">The sequence shown here is derived from an EMBL/GenBank/DDBJ whole genome shotgun (WGS) entry which is preliminary data.</text>
</comment>
<keyword evidence="1" id="KW-0677">Repeat</keyword>
<evidence type="ECO:0000256" key="3">
    <source>
        <dbReference type="SAM" id="MobiDB-lite"/>
    </source>
</evidence>
<feature type="region of interest" description="Disordered" evidence="3">
    <location>
        <begin position="466"/>
        <end position="490"/>
    </location>
</feature>
<keyword evidence="5" id="KW-1185">Reference proteome</keyword>
<dbReference type="Gene3D" id="1.25.40.20">
    <property type="entry name" value="Ankyrin repeat-containing domain"/>
    <property type="match status" value="3"/>
</dbReference>
<name>A0A1Y2C0D6_9FUNG</name>
<sequence>MLQQLPVETIMQILCELPLGISIGRVLLLSRVFSAILLDLRFALIHVRRQVLKYVTKDIVSRGAALKLVARTVAPEFDSIPLSYKAALLRELFVEFAPVSKPSHVEVFALLKLSSGREAAHLVQLLIAHENEKLITSSKPCAKLSWNVVFSWVCRFGHADAVPLLLEKVDPSLNNCRTFQLAAKYGHTNVLTLLLQHPKINPSANNNASLRLASRHGHPESLSLLLSDSRTDAATNSHSAFRRACEHNHISCAKLLLFHASTNPAAQDNYAIVKAAEHGHTEMIRLLLTHPSIDPCSRNNLPLRLTCTNGHFEALVALLMHPFVDPSVSENVCLNLACEHGHLNIVNHLLMDPRCSPTETCLRKACENNHALIVEQLLSDSRVIPSDELLRIACNRGYTSILCILLHDGRCNPSSGLRDAVLFGFLDNVKLLCCDPRCNFQSVDFTDIDQGNACLQFVKGLIEEQREKENEPVNGSEDTLKETFGEPLPK</sequence>
<dbReference type="Proteomes" id="UP000193642">
    <property type="component" value="Unassembled WGS sequence"/>
</dbReference>
<gene>
    <name evidence="4" type="ORF">BCR33DRAFT_852783</name>
</gene>